<reference evidence="1 2" key="1">
    <citation type="submission" date="2017-09" db="EMBL/GenBank/DDBJ databases">
        <authorList>
            <person name="Ehlers B."/>
            <person name="Leendertz F.H."/>
        </authorList>
    </citation>
    <scope>NUCLEOTIDE SEQUENCE [LARGE SCALE GENOMIC DNA]</scope>
    <source>
        <strain evidence="1 2">CGMCC 1.05381</strain>
    </source>
</reference>
<keyword evidence="2" id="KW-1185">Reference proteome</keyword>
<protein>
    <submittedName>
        <fullName evidence="1">Uncharacterized protein</fullName>
    </submittedName>
</protein>
<sequence length="124" mass="13678">MFKRWLTLQSSGHGQAVQLDPVRDRLAAAAMVSGKAECPQDSIVDIHVQCALEGLEVSVDTGGYRPPPPINGVRTATTQLNALNQDMPWLFRPELALRQQIRRATFDMEVGIGRSATAPVIRWI</sequence>
<evidence type="ECO:0000313" key="2">
    <source>
        <dbReference type="Proteomes" id="UP000219440"/>
    </source>
</evidence>
<gene>
    <name evidence="1" type="ORF">SAMN06296378_0380</name>
</gene>
<accession>A0A2C8YJW2</accession>
<name>A0A2C8YJW2_9MICO</name>
<dbReference type="EMBL" id="OCST01000001">
    <property type="protein sequence ID" value="SOE50658.1"/>
    <property type="molecule type" value="Genomic_DNA"/>
</dbReference>
<organism evidence="1 2">
    <name type="scientific">Salinibacterium xinjiangense</name>
    <dbReference type="NCBI Taxonomy" id="386302"/>
    <lineage>
        <taxon>Bacteria</taxon>
        <taxon>Bacillati</taxon>
        <taxon>Actinomycetota</taxon>
        <taxon>Actinomycetes</taxon>
        <taxon>Micrococcales</taxon>
        <taxon>Microbacteriaceae</taxon>
        <taxon>Salinibacterium</taxon>
    </lineage>
</organism>
<proteinExistence type="predicted"/>
<dbReference type="AlphaFoldDB" id="A0A2C8YJW2"/>
<evidence type="ECO:0000313" key="1">
    <source>
        <dbReference type="EMBL" id="SOE50658.1"/>
    </source>
</evidence>
<dbReference type="Proteomes" id="UP000219440">
    <property type="component" value="Unassembled WGS sequence"/>
</dbReference>